<name>A0A9J7WZE8_CYPCA</name>
<dbReference type="InterPro" id="IPR002492">
    <property type="entry name" value="Transposase_Tc1-like"/>
</dbReference>
<dbReference type="InterPro" id="IPR036388">
    <property type="entry name" value="WH-like_DNA-bd_sf"/>
</dbReference>
<feature type="domain" description="Sleeping Beauty transposase HTH" evidence="2">
    <location>
        <begin position="1"/>
        <end position="52"/>
    </location>
</feature>
<keyword evidence="4" id="KW-1185">Reference proteome</keyword>
<dbReference type="InterPro" id="IPR009057">
    <property type="entry name" value="Homeodomain-like_sf"/>
</dbReference>
<dbReference type="Gene3D" id="1.10.10.10">
    <property type="entry name" value="Winged helix-like DNA-binding domain superfamily/Winged helix DNA-binding domain"/>
    <property type="match status" value="1"/>
</dbReference>
<dbReference type="OMA" id="SKWKTHG"/>
<evidence type="ECO:0000313" key="3">
    <source>
        <dbReference type="Ensembl" id="ENSCCRP00000100592.1"/>
    </source>
</evidence>
<evidence type="ECO:0000259" key="2">
    <source>
        <dbReference type="Pfam" id="PF25787"/>
    </source>
</evidence>
<evidence type="ECO:0008006" key="5">
    <source>
        <dbReference type="Google" id="ProtNLM"/>
    </source>
</evidence>
<dbReference type="PANTHER" id="PTHR46068">
    <property type="entry name" value="PROTEIN CBG27172"/>
    <property type="match status" value="1"/>
</dbReference>
<feature type="domain" description="Transposase Tc1-like" evidence="1">
    <location>
        <begin position="69"/>
        <end position="125"/>
    </location>
</feature>
<proteinExistence type="predicted"/>
<protein>
    <recommendedName>
        <fullName evidence="5">Transposase Tc1-like domain-containing protein</fullName>
    </recommendedName>
</protein>
<dbReference type="PANTHER" id="PTHR46068:SF1">
    <property type="entry name" value="TRANSPOSASE IS30-LIKE HTH DOMAIN-CONTAINING PROTEIN"/>
    <property type="match status" value="1"/>
</dbReference>
<accession>A0A9J7WZE8</accession>
<dbReference type="AlphaFoldDB" id="A0A9J7WZE8"/>
<reference evidence="3" key="1">
    <citation type="submission" date="2025-08" db="UniProtKB">
        <authorList>
            <consortium name="Ensembl"/>
        </authorList>
    </citation>
    <scope>IDENTIFICATION</scope>
</reference>
<dbReference type="GeneTree" id="ENSGT01140000282498"/>
<evidence type="ECO:0000313" key="4">
    <source>
        <dbReference type="Proteomes" id="UP001108240"/>
    </source>
</evidence>
<dbReference type="Proteomes" id="UP001108240">
    <property type="component" value="Unplaced"/>
</dbReference>
<dbReference type="SUPFAM" id="SSF46689">
    <property type="entry name" value="Homeodomain-like"/>
    <property type="match status" value="1"/>
</dbReference>
<dbReference type="Ensembl" id="ENSCCRT00000152980.1">
    <property type="protein sequence ID" value="ENSCCRP00000100592.1"/>
    <property type="gene ID" value="ENSCCRG00000073468.1"/>
</dbReference>
<sequence length="160" mass="18366">MPRSKEIPEDVKEKIIFYYKSGKGYKAVSKIMGLHRSTVRTIISKWKTHGTVMNRPRSGRPTKISPRTQRKIIQEVAKKPGITSKELQASLALAKVKVHDSTIRRKLGQIRKHKIVSKQKSLQKKKINACVLFENNLQDDSQVYEENPIKTEVAEVEVFI</sequence>
<reference evidence="3" key="2">
    <citation type="submission" date="2025-09" db="UniProtKB">
        <authorList>
            <consortium name="Ensembl"/>
        </authorList>
    </citation>
    <scope>IDENTIFICATION</scope>
</reference>
<dbReference type="InterPro" id="IPR057667">
    <property type="entry name" value="HTH_SB"/>
</dbReference>
<organism evidence="3 4">
    <name type="scientific">Cyprinus carpio carpio</name>
    <dbReference type="NCBI Taxonomy" id="630221"/>
    <lineage>
        <taxon>Eukaryota</taxon>
        <taxon>Metazoa</taxon>
        <taxon>Chordata</taxon>
        <taxon>Craniata</taxon>
        <taxon>Vertebrata</taxon>
        <taxon>Euteleostomi</taxon>
        <taxon>Actinopterygii</taxon>
        <taxon>Neopterygii</taxon>
        <taxon>Teleostei</taxon>
        <taxon>Ostariophysi</taxon>
        <taxon>Cypriniformes</taxon>
        <taxon>Cyprinidae</taxon>
        <taxon>Cyprininae</taxon>
        <taxon>Cyprinus</taxon>
    </lineage>
</organism>
<dbReference type="Pfam" id="PF01498">
    <property type="entry name" value="HTH_Tnp_Tc3_2"/>
    <property type="match status" value="1"/>
</dbReference>
<evidence type="ECO:0000259" key="1">
    <source>
        <dbReference type="Pfam" id="PF01498"/>
    </source>
</evidence>
<dbReference type="Pfam" id="PF25787">
    <property type="entry name" value="HTH_SB"/>
    <property type="match status" value="1"/>
</dbReference>